<accession>A0A1N7QZ56</accession>
<dbReference type="STRING" id="373672.SAMN05421785_1258"/>
<name>A0A1N7QZ56_9FLAO</name>
<gene>
    <name evidence="1" type="ORF">SAMN05421785_1258</name>
</gene>
<organism evidence="1 2">
    <name type="scientific">Chryseobacterium gambrini</name>
    <dbReference type="NCBI Taxonomy" id="373672"/>
    <lineage>
        <taxon>Bacteria</taxon>
        <taxon>Pseudomonadati</taxon>
        <taxon>Bacteroidota</taxon>
        <taxon>Flavobacteriia</taxon>
        <taxon>Flavobacteriales</taxon>
        <taxon>Weeksellaceae</taxon>
        <taxon>Chryseobacterium group</taxon>
        <taxon>Chryseobacterium</taxon>
    </lineage>
</organism>
<evidence type="ECO:0000313" key="2">
    <source>
        <dbReference type="Proteomes" id="UP000185781"/>
    </source>
</evidence>
<evidence type="ECO:0000313" key="1">
    <source>
        <dbReference type="EMBL" id="SIT28132.1"/>
    </source>
</evidence>
<dbReference type="Proteomes" id="UP000185781">
    <property type="component" value="Unassembled WGS sequence"/>
</dbReference>
<protein>
    <submittedName>
        <fullName evidence="1">Uncharacterized protein</fullName>
    </submittedName>
</protein>
<proteinExistence type="predicted"/>
<sequence length="470" mass="47528">MKKSLSLLASFVITMTYSQVGIGTSTPDPNAILDLTATNKALLLPRIVNTDAVASPVNGMVIYDTTLRCVRFYQDNDWTSCMTNTIVPAAVIANCNTSTFTGTYVNGIAMTASNNFSVTITNNTSSAANLVFQTSDLALSGVSGITVTAVSIPSVTLNAGQSQSVGYILGGTPTASGTLTGTWTNAALNCVKTVEVNSPAIASLDCAGATNNGTLTGGTSASGVSSVISYAGGNGSAHAGQTVTSTGVTGLTATLTAGSFASGAGTLTYNITGTPASSGTATFAISIGGKTCNLTRTVSAPISIPAGAGFDNATGCIINGSEASDDALFPSIYNTYASPNGGFVNIDILGDCNTTYGTAWSGTKFIALTIGDAITIDLGSAPAPGSTFTMTIYERKLPTFPTTSYRVGLSTTSGTTGGAGLNNLFNSPGTSATTWTPRTISFTVPASPSNLRYLTIESTGVSGDWLHIDF</sequence>
<reference evidence="1 2" key="1">
    <citation type="submission" date="2017-01" db="EMBL/GenBank/DDBJ databases">
        <authorList>
            <person name="Mah S.A."/>
            <person name="Swanson W.J."/>
            <person name="Moy G.W."/>
            <person name="Vacquier V.D."/>
        </authorList>
    </citation>
    <scope>NUCLEOTIDE SEQUENCE [LARGE SCALE GENOMIC DNA]</scope>
    <source>
        <strain evidence="1 2">DSM 18014</strain>
    </source>
</reference>
<dbReference type="EMBL" id="FTOV01000025">
    <property type="protein sequence ID" value="SIT28132.1"/>
    <property type="molecule type" value="Genomic_DNA"/>
</dbReference>
<dbReference type="AlphaFoldDB" id="A0A1N7QZ56"/>
<dbReference type="OrthoDB" id="1252557at2"/>
<dbReference type="RefSeq" id="WP_076396728.1">
    <property type="nucleotide sequence ID" value="NZ_FTOV01000025.1"/>
</dbReference>